<dbReference type="Pfam" id="PF03367">
    <property type="entry name" value="Zn_ribbon_ZPR1"/>
    <property type="match status" value="1"/>
</dbReference>
<dbReference type="InterPro" id="IPR056180">
    <property type="entry name" value="ZPR1_jr_dom"/>
</dbReference>
<evidence type="ECO:0000313" key="8">
    <source>
        <dbReference type="Proteomes" id="UP000281553"/>
    </source>
</evidence>
<keyword evidence="4" id="KW-0862">Zinc</keyword>
<dbReference type="InterPro" id="IPR040141">
    <property type="entry name" value="ZPR1"/>
</dbReference>
<dbReference type="Pfam" id="PF22794">
    <property type="entry name" value="jr-ZPR1"/>
    <property type="match status" value="1"/>
</dbReference>
<dbReference type="FunFam" id="2.20.25.420:FF:000002">
    <property type="entry name" value="Zinc finger protein ZPR1"/>
    <property type="match status" value="1"/>
</dbReference>
<evidence type="ECO:0000256" key="4">
    <source>
        <dbReference type="ARBA" id="ARBA00022833"/>
    </source>
</evidence>
<dbReference type="GO" id="GO:0008270">
    <property type="term" value="F:zinc ion binding"/>
    <property type="evidence" value="ECO:0007669"/>
    <property type="project" value="UniProtKB-KW"/>
</dbReference>
<evidence type="ECO:0000256" key="5">
    <source>
        <dbReference type="SAM" id="MobiDB-lite"/>
    </source>
</evidence>
<dbReference type="InterPro" id="IPR042452">
    <property type="entry name" value="ZPR1_Znf1/2"/>
</dbReference>
<proteinExistence type="inferred from homology"/>
<dbReference type="OrthoDB" id="308464at2759"/>
<dbReference type="PANTHER" id="PTHR10876">
    <property type="entry name" value="ZINC FINGER PROTEIN ZPR1"/>
    <property type="match status" value="1"/>
</dbReference>
<dbReference type="InterPro" id="IPR042451">
    <property type="entry name" value="ZPR1_A/B_dom"/>
</dbReference>
<protein>
    <recommendedName>
        <fullName evidence="6">Zinc finger ZPR1-type domain-containing protein</fullName>
    </recommendedName>
</protein>
<dbReference type="NCBIfam" id="TIGR00310">
    <property type="entry name" value="ZPR1_znf"/>
    <property type="match status" value="1"/>
</dbReference>
<reference evidence="7 8" key="1">
    <citation type="submission" date="2018-11" db="EMBL/GenBank/DDBJ databases">
        <authorList>
            <consortium name="Pathogen Informatics"/>
        </authorList>
    </citation>
    <scope>NUCLEOTIDE SEQUENCE [LARGE SCALE GENOMIC DNA]</scope>
</reference>
<feature type="compositionally biased region" description="Acidic residues" evidence="5">
    <location>
        <begin position="22"/>
        <end position="31"/>
    </location>
</feature>
<keyword evidence="3" id="KW-0863">Zinc-finger</keyword>
<accession>A0A3P7QBV3</accession>
<evidence type="ECO:0000313" key="7">
    <source>
        <dbReference type="EMBL" id="VDN29332.1"/>
    </source>
</evidence>
<dbReference type="SMART" id="SM00709">
    <property type="entry name" value="Zpr1"/>
    <property type="match status" value="1"/>
</dbReference>
<dbReference type="AlphaFoldDB" id="A0A3P7QBV3"/>
<evidence type="ECO:0000256" key="1">
    <source>
        <dbReference type="ARBA" id="ARBA00008354"/>
    </source>
</evidence>
<dbReference type="GO" id="GO:0005634">
    <property type="term" value="C:nucleus"/>
    <property type="evidence" value="ECO:0007669"/>
    <property type="project" value="TreeGrafter"/>
</dbReference>
<dbReference type="Proteomes" id="UP000281553">
    <property type="component" value="Unassembled WGS sequence"/>
</dbReference>
<dbReference type="Gene3D" id="2.20.25.420">
    <property type="entry name" value="ZPR1, zinc finger domain"/>
    <property type="match status" value="1"/>
</dbReference>
<gene>
    <name evidence="7" type="ORF">DILT_LOCUS15349</name>
</gene>
<dbReference type="Gene3D" id="2.60.120.1040">
    <property type="entry name" value="ZPR1, A/B domain"/>
    <property type="match status" value="1"/>
</dbReference>
<name>A0A3P7QBV3_DIBLA</name>
<comment type="similarity">
    <text evidence="1">Belongs to the ZPR1 family.</text>
</comment>
<feature type="region of interest" description="Disordered" evidence="5">
    <location>
        <begin position="1"/>
        <end position="33"/>
    </location>
</feature>
<keyword evidence="2" id="KW-0479">Metal-binding</keyword>
<dbReference type="EMBL" id="UYRU01078628">
    <property type="protein sequence ID" value="VDN29332.1"/>
    <property type="molecule type" value="Genomic_DNA"/>
</dbReference>
<organism evidence="7 8">
    <name type="scientific">Dibothriocephalus latus</name>
    <name type="common">Fish tapeworm</name>
    <name type="synonym">Diphyllobothrium latum</name>
    <dbReference type="NCBI Taxonomy" id="60516"/>
    <lineage>
        <taxon>Eukaryota</taxon>
        <taxon>Metazoa</taxon>
        <taxon>Spiralia</taxon>
        <taxon>Lophotrochozoa</taxon>
        <taxon>Platyhelminthes</taxon>
        <taxon>Cestoda</taxon>
        <taxon>Eucestoda</taxon>
        <taxon>Diphyllobothriidea</taxon>
        <taxon>Diphyllobothriidae</taxon>
        <taxon>Dibothriocephalus</taxon>
    </lineage>
</organism>
<dbReference type="InterPro" id="IPR004457">
    <property type="entry name" value="Znf_ZPR1"/>
</dbReference>
<sequence>MKCTKYVRTPEQNEKLGYQNEEQAEPDQEDSGDLKDTVSVFQVECPNCHSNVPTNMKIVDIPYFQEVILMAVNCDFCGYRDNEVKPVTGIHEKGKRYRLLIAEEADLSRDILKGDEATMEIPELELKTQSGTLGSRFTTVEGVLGLMRDQLKNMNPFLFGDSADNDDSRKKLVTLCGRLEDIISGKLKNVHLEVSDPTGNSYVQSLADSGPDSRLEVTEFERTFEQNEELGLNDIKTENY</sequence>
<evidence type="ECO:0000259" key="6">
    <source>
        <dbReference type="SMART" id="SM00709"/>
    </source>
</evidence>
<dbReference type="PANTHER" id="PTHR10876:SF0">
    <property type="entry name" value="ZINC FINGER PROTEIN ZPR1"/>
    <property type="match status" value="1"/>
</dbReference>
<evidence type="ECO:0000256" key="2">
    <source>
        <dbReference type="ARBA" id="ARBA00022723"/>
    </source>
</evidence>
<evidence type="ECO:0000256" key="3">
    <source>
        <dbReference type="ARBA" id="ARBA00022771"/>
    </source>
</evidence>
<feature type="domain" description="Zinc finger ZPR1-type" evidence="6">
    <location>
        <begin position="43"/>
        <end position="205"/>
    </location>
</feature>
<dbReference type="FunFam" id="2.60.120.1040:FF:000006">
    <property type="entry name" value="Zinc finger protein zpr1"/>
    <property type="match status" value="1"/>
</dbReference>
<keyword evidence="8" id="KW-1185">Reference proteome</keyword>